<comment type="caution">
    <text evidence="1">The sequence shown here is derived from an EMBL/GenBank/DDBJ whole genome shotgun (WGS) entry which is preliminary data.</text>
</comment>
<evidence type="ECO:0000313" key="1">
    <source>
        <dbReference type="EMBL" id="EPR67603.1"/>
    </source>
</evidence>
<accession>S7WU18</accession>
<sequence length="49" mass="5666">MGQTEQEIKSLIDNNEVKDDELIELYGEKERIESGVNEAEKDYYASRGE</sequence>
<reference evidence="1 2" key="1">
    <citation type="journal article" date="2013" name="Genome Announc.">
        <title>Draft Genome Sequence of Cyclobacterium qasimii Strain M12-11BT, Isolated from Arctic Marine Sediment.</title>
        <authorList>
            <person name="Shivaji S."/>
            <person name="Ara S."/>
            <person name="Singh A."/>
            <person name="Kumar Pinnaka A."/>
        </authorList>
    </citation>
    <scope>NUCLEOTIDE SEQUENCE [LARGE SCALE GENOMIC DNA]</scope>
    <source>
        <strain evidence="1 2">M12-11B</strain>
    </source>
</reference>
<gene>
    <name evidence="1" type="ORF">ADICYQ_3391</name>
</gene>
<dbReference type="STRING" id="641524.ADICYQ_3391"/>
<dbReference type="eggNOG" id="COG1196">
    <property type="taxonomic scope" value="Bacteria"/>
</dbReference>
<dbReference type="Proteomes" id="UP000014974">
    <property type="component" value="Unassembled WGS sequence"/>
</dbReference>
<proteinExistence type="predicted"/>
<protein>
    <submittedName>
        <fullName evidence="1">Chromosome partition protein smc</fullName>
    </submittedName>
</protein>
<dbReference type="AlphaFoldDB" id="S7WU18"/>
<dbReference type="EMBL" id="ATNM01000118">
    <property type="protein sequence ID" value="EPR67603.1"/>
    <property type="molecule type" value="Genomic_DNA"/>
</dbReference>
<organism evidence="1 2">
    <name type="scientific">Cyclobacterium qasimii M12-11B</name>
    <dbReference type="NCBI Taxonomy" id="641524"/>
    <lineage>
        <taxon>Bacteria</taxon>
        <taxon>Pseudomonadati</taxon>
        <taxon>Bacteroidota</taxon>
        <taxon>Cytophagia</taxon>
        <taxon>Cytophagales</taxon>
        <taxon>Cyclobacteriaceae</taxon>
        <taxon>Cyclobacterium</taxon>
    </lineage>
</organism>
<name>S7WU18_9BACT</name>
<evidence type="ECO:0000313" key="2">
    <source>
        <dbReference type="Proteomes" id="UP000014974"/>
    </source>
</evidence>
<dbReference type="PATRIC" id="fig|641524.5.peg.3362"/>